<name>A0A0C3BNK2_PILCF</name>
<reference evidence="1 2" key="1">
    <citation type="submission" date="2014-04" db="EMBL/GenBank/DDBJ databases">
        <authorList>
            <consortium name="DOE Joint Genome Institute"/>
            <person name="Kuo A."/>
            <person name="Tarkka M."/>
            <person name="Buscot F."/>
            <person name="Kohler A."/>
            <person name="Nagy L.G."/>
            <person name="Floudas D."/>
            <person name="Copeland A."/>
            <person name="Barry K.W."/>
            <person name="Cichocki N."/>
            <person name="Veneault-Fourrey C."/>
            <person name="LaButti K."/>
            <person name="Lindquist E.A."/>
            <person name="Lipzen A."/>
            <person name="Lundell T."/>
            <person name="Morin E."/>
            <person name="Murat C."/>
            <person name="Sun H."/>
            <person name="Tunlid A."/>
            <person name="Henrissat B."/>
            <person name="Grigoriev I.V."/>
            <person name="Hibbett D.S."/>
            <person name="Martin F."/>
            <person name="Nordberg H.P."/>
            <person name="Cantor M.N."/>
            <person name="Hua S.X."/>
        </authorList>
    </citation>
    <scope>NUCLEOTIDE SEQUENCE [LARGE SCALE GENOMIC DNA]</scope>
    <source>
        <strain evidence="1 2">F 1598</strain>
    </source>
</reference>
<gene>
    <name evidence="1" type="ORF">PILCRDRAFT_824028</name>
</gene>
<reference evidence="2" key="2">
    <citation type="submission" date="2015-01" db="EMBL/GenBank/DDBJ databases">
        <title>Evolutionary Origins and Diversification of the Mycorrhizal Mutualists.</title>
        <authorList>
            <consortium name="DOE Joint Genome Institute"/>
            <consortium name="Mycorrhizal Genomics Consortium"/>
            <person name="Kohler A."/>
            <person name="Kuo A."/>
            <person name="Nagy L.G."/>
            <person name="Floudas D."/>
            <person name="Copeland A."/>
            <person name="Barry K.W."/>
            <person name="Cichocki N."/>
            <person name="Veneault-Fourrey C."/>
            <person name="LaButti K."/>
            <person name="Lindquist E.A."/>
            <person name="Lipzen A."/>
            <person name="Lundell T."/>
            <person name="Morin E."/>
            <person name="Murat C."/>
            <person name="Riley R."/>
            <person name="Ohm R."/>
            <person name="Sun H."/>
            <person name="Tunlid A."/>
            <person name="Henrissat B."/>
            <person name="Grigoriev I.V."/>
            <person name="Hibbett D.S."/>
            <person name="Martin F."/>
        </authorList>
    </citation>
    <scope>NUCLEOTIDE SEQUENCE [LARGE SCALE GENOMIC DNA]</scope>
    <source>
        <strain evidence="2">F 1598</strain>
    </source>
</reference>
<proteinExistence type="predicted"/>
<protein>
    <submittedName>
        <fullName evidence="1">Uncharacterized protein</fullName>
    </submittedName>
</protein>
<dbReference type="EMBL" id="KN833013">
    <property type="protein sequence ID" value="KIM78907.1"/>
    <property type="molecule type" value="Genomic_DNA"/>
</dbReference>
<sequence length="56" mass="6275">MIVEPLGEQFRNPSLWLCNNSNKCGWCRVHGHCGGVAPTGGINYLCPYRADECYDE</sequence>
<evidence type="ECO:0000313" key="2">
    <source>
        <dbReference type="Proteomes" id="UP000054166"/>
    </source>
</evidence>
<organism evidence="1 2">
    <name type="scientific">Piloderma croceum (strain F 1598)</name>
    <dbReference type="NCBI Taxonomy" id="765440"/>
    <lineage>
        <taxon>Eukaryota</taxon>
        <taxon>Fungi</taxon>
        <taxon>Dikarya</taxon>
        <taxon>Basidiomycota</taxon>
        <taxon>Agaricomycotina</taxon>
        <taxon>Agaricomycetes</taxon>
        <taxon>Agaricomycetidae</taxon>
        <taxon>Atheliales</taxon>
        <taxon>Atheliaceae</taxon>
        <taxon>Piloderma</taxon>
    </lineage>
</organism>
<dbReference type="HOGENOM" id="CLU_3015008_0_0_1"/>
<dbReference type="InParanoid" id="A0A0C3BNK2"/>
<keyword evidence="2" id="KW-1185">Reference proteome</keyword>
<evidence type="ECO:0000313" key="1">
    <source>
        <dbReference type="EMBL" id="KIM78907.1"/>
    </source>
</evidence>
<dbReference type="Proteomes" id="UP000054166">
    <property type="component" value="Unassembled WGS sequence"/>
</dbReference>
<dbReference type="AlphaFoldDB" id="A0A0C3BNK2"/>
<accession>A0A0C3BNK2</accession>